<sequence>MSLQLDWLTGHMHHSDTYAAWIHQQFHYEYAHQPLAEWQREFADGQSNGEWSCLIAFDGDRLIGGAALARDDLAHRPDLGPWLACVFVDPQARGQGLAEQLIEGVCDEAQRRGLKRLYLHTQNKQDYYAKRGWQTLEDFRAWDNQHWLMVRDL</sequence>
<gene>
    <name evidence="1" type="ORF">SAMN04488483_0409</name>
</gene>
<comment type="caution">
    <text evidence="1">The sequence shown here is derived from an EMBL/GenBank/DDBJ whole genome shotgun (WGS) entry which is preliminary data.</text>
</comment>
<reference evidence="1" key="1">
    <citation type="submission" date="2017-05" db="EMBL/GenBank/DDBJ databases">
        <authorList>
            <person name="Varghese N."/>
            <person name="Submissions S."/>
        </authorList>
    </citation>
    <scope>NUCLEOTIDE SEQUENCE</scope>
    <source>
        <strain evidence="1">LMG 28168</strain>
    </source>
</reference>
<evidence type="ECO:0000313" key="2">
    <source>
        <dbReference type="Proteomes" id="UP001158048"/>
    </source>
</evidence>
<name>A0ACD2TZU6_9PSED</name>
<dbReference type="EMBL" id="FXUY01000001">
    <property type="protein sequence ID" value="SMQ22568.1"/>
    <property type="molecule type" value="Genomic_DNA"/>
</dbReference>
<accession>A0ACD2TZU6</accession>
<proteinExistence type="predicted"/>
<keyword evidence="2" id="KW-1185">Reference proteome</keyword>
<dbReference type="Proteomes" id="UP001158048">
    <property type="component" value="Unassembled WGS sequence"/>
</dbReference>
<organism evidence="1 2">
    <name type="scientific">Pseudomonas helmanticensis</name>
    <dbReference type="NCBI Taxonomy" id="1471381"/>
    <lineage>
        <taxon>Bacteria</taxon>
        <taxon>Pseudomonadati</taxon>
        <taxon>Pseudomonadota</taxon>
        <taxon>Gammaproteobacteria</taxon>
        <taxon>Pseudomonadales</taxon>
        <taxon>Pseudomonadaceae</taxon>
        <taxon>Pseudomonas</taxon>
    </lineage>
</organism>
<evidence type="ECO:0000313" key="1">
    <source>
        <dbReference type="EMBL" id="SMQ22568.1"/>
    </source>
</evidence>
<protein>
    <submittedName>
        <fullName evidence="1">Acetyltransferase (GNAT) family protein</fullName>
    </submittedName>
</protein>